<evidence type="ECO:0000259" key="6">
    <source>
        <dbReference type="Pfam" id="PF24760"/>
    </source>
</evidence>
<comment type="subcellular location">
    <subcellularLocation>
        <location evidence="1">Cell projection</location>
        <location evidence="1">Cilium</location>
    </subcellularLocation>
</comment>
<dbReference type="GO" id="GO:0036064">
    <property type="term" value="C:ciliary basal body"/>
    <property type="evidence" value="ECO:0007669"/>
    <property type="project" value="TreeGrafter"/>
</dbReference>
<dbReference type="SUPFAM" id="SSF48371">
    <property type="entry name" value="ARM repeat"/>
    <property type="match status" value="1"/>
</dbReference>
<evidence type="ECO:0000313" key="8">
    <source>
        <dbReference type="EMBL" id="EPZ33356.1"/>
    </source>
</evidence>
<organism evidence="8 9">
    <name type="scientific">Rozella allomycis (strain CSF55)</name>
    <dbReference type="NCBI Taxonomy" id="988480"/>
    <lineage>
        <taxon>Eukaryota</taxon>
        <taxon>Fungi</taxon>
        <taxon>Fungi incertae sedis</taxon>
        <taxon>Cryptomycota</taxon>
        <taxon>Cryptomycota incertae sedis</taxon>
        <taxon>Rozella</taxon>
    </lineage>
</organism>
<dbReference type="EMBL" id="KE561067">
    <property type="protein sequence ID" value="EPZ33356.1"/>
    <property type="molecule type" value="Genomic_DNA"/>
</dbReference>
<dbReference type="OrthoDB" id="10258787at2759"/>
<dbReference type="GO" id="GO:0035721">
    <property type="term" value="P:intraciliary retrograde transport"/>
    <property type="evidence" value="ECO:0007669"/>
    <property type="project" value="TreeGrafter"/>
</dbReference>
<dbReference type="InterPro" id="IPR036322">
    <property type="entry name" value="WD40_repeat_dom_sf"/>
</dbReference>
<evidence type="ECO:0000259" key="7">
    <source>
        <dbReference type="Pfam" id="PF24762"/>
    </source>
</evidence>
<reference evidence="8 9" key="1">
    <citation type="journal article" date="2013" name="Curr. Biol.">
        <title>Shared signatures of parasitism and phylogenomics unite Cryptomycota and microsporidia.</title>
        <authorList>
            <person name="James T.Y."/>
            <person name="Pelin A."/>
            <person name="Bonen L."/>
            <person name="Ahrendt S."/>
            <person name="Sain D."/>
            <person name="Corradi N."/>
            <person name="Stajich J.E."/>
        </authorList>
    </citation>
    <scope>NUCLEOTIDE SEQUENCE [LARGE SCALE GENOMIC DNA]</scope>
    <source>
        <strain evidence="8 9">CSF55</strain>
    </source>
</reference>
<evidence type="ECO:0008006" key="10">
    <source>
        <dbReference type="Google" id="ProtNLM"/>
    </source>
</evidence>
<dbReference type="Gene3D" id="2.130.10.10">
    <property type="entry name" value="YVTN repeat-like/Quinoprotein amine dehydrogenase"/>
    <property type="match status" value="1"/>
</dbReference>
<feature type="domain" description="IF140 C-terminal TPR" evidence="6">
    <location>
        <begin position="1106"/>
        <end position="1219"/>
    </location>
</feature>
<name>A0A075ASU1_ROZAC</name>
<keyword evidence="3" id="KW-0677">Repeat</keyword>
<dbReference type="Pfam" id="PF24762">
    <property type="entry name" value="TPR_IF140-IFT172"/>
    <property type="match status" value="1"/>
</dbReference>
<dbReference type="InterPro" id="IPR056168">
    <property type="entry name" value="TPR_IF140/IFT172/WDR19"/>
</dbReference>
<dbReference type="AlphaFoldDB" id="A0A075ASU1"/>
<evidence type="ECO:0000256" key="4">
    <source>
        <dbReference type="ARBA" id="ARBA00023069"/>
    </source>
</evidence>
<protein>
    <recommendedName>
        <fullName evidence="10">WD40 repeat-like protein</fullName>
    </recommendedName>
</protein>
<dbReference type="InterPro" id="IPR016024">
    <property type="entry name" value="ARM-type_fold"/>
</dbReference>
<dbReference type="PANTHER" id="PTHR15722:SF7">
    <property type="entry name" value="INTRAFLAGELLAR TRANSPORT PROTEIN 140 HOMOLOG"/>
    <property type="match status" value="1"/>
</dbReference>
<dbReference type="InterPro" id="IPR056156">
    <property type="entry name" value="TPR_IF140_C"/>
</dbReference>
<feature type="domain" description="IF140/IFT172/WDR19 TPR" evidence="7">
    <location>
        <begin position="805"/>
        <end position="1096"/>
    </location>
</feature>
<evidence type="ECO:0000256" key="1">
    <source>
        <dbReference type="ARBA" id="ARBA00004138"/>
    </source>
</evidence>
<dbReference type="SUPFAM" id="SSF50978">
    <property type="entry name" value="WD40 repeat-like"/>
    <property type="match status" value="1"/>
</dbReference>
<keyword evidence="9" id="KW-1185">Reference proteome</keyword>
<evidence type="ECO:0000256" key="2">
    <source>
        <dbReference type="ARBA" id="ARBA00022574"/>
    </source>
</evidence>
<dbReference type="Proteomes" id="UP000030755">
    <property type="component" value="Unassembled WGS sequence"/>
</dbReference>
<dbReference type="InterPro" id="IPR015943">
    <property type="entry name" value="WD40/YVTN_repeat-like_dom_sf"/>
</dbReference>
<dbReference type="PANTHER" id="PTHR15722">
    <property type="entry name" value="IFT140/172-RELATED"/>
    <property type="match status" value="1"/>
</dbReference>
<dbReference type="HOGENOM" id="CLU_265014_0_0_1"/>
<keyword evidence="4" id="KW-0969">Cilium</keyword>
<dbReference type="GO" id="GO:0030991">
    <property type="term" value="C:intraciliary transport particle A"/>
    <property type="evidence" value="ECO:0007669"/>
    <property type="project" value="TreeGrafter"/>
</dbReference>
<keyword evidence="5" id="KW-0966">Cell projection</keyword>
<evidence type="ECO:0000313" key="9">
    <source>
        <dbReference type="Proteomes" id="UP000030755"/>
    </source>
</evidence>
<dbReference type="GO" id="GO:0005930">
    <property type="term" value="C:axoneme"/>
    <property type="evidence" value="ECO:0007669"/>
    <property type="project" value="TreeGrafter"/>
</dbReference>
<accession>A0A075ASU1</accession>
<sequence>MNDFYQEKIIEGEFKWTKFHTIYKRLACCKSVLLSVYDEQGNEIKKISKEKDIKYVEWHPQRKLMAYASGDDVYVWNETEDRENVKKDGSVVCFNVEVSGKMGKERLLYENKGKKRRINKLYSAEGDIIVIIYDGDIVIISKEDIVESDVQGKIKESFLKENKLVVVCEDLFVNKYDLESFEKISIKLSNKGRVECVTWICGKEGVKMITSDEKNAIKIWDIEGLGCEEIELKEEFKSNRITCLNSFHSDILVGTDSGHIFKIKVGNQKNDEIIDKDLNKDNKCQPTEKFHELQLTEFSGGGFIEQIFFLKEMIGIKLKNFVKILSLKKRLIRKENEQALIQSDLNKIILLDNERKFEIKEDFEIKEFSGSKNRFAVSNLEDIKIYEDFKQKISLKENHQRIYMINEASDTDNEKSDGKGKKNPQSFLAIVDFNSLKIFDWKKGETISALAFEEIILESICFNDKIILINSNRELILIKFDKIVETMKLDFNHEIYQIEMNENFVGISSKNQLFLLNLNTFKYSSFSINSDYFVFDSKFPNLMLIQSTNIVSFGFITNILELEIFSTRYIYEISRSTNEISESENAPANATKTFQIIILVLENNDFCLKRIDFNFDFSLDFLYGILINGKFFKVEDEKILKIMAKFYLNNFEKNYEILKECLIKLKKPIFILTGDLSRDKMIIKSILGIPNESESNIPVINEKCHFNIEKLPNDKNTMPKNNKIDIETNFATPYFQGDDELDREICNLKNSMENIQLLKNSFSNKSCLLLNYPEAYRIVGRLEFDGKINNNDFPSLSCFETSNSFNLFKGQLLESVGLISEADMYYKKSNNYFYSNKLSNSVFNIDQIDDKMTLFHVAKSLQTSNVNQSIKALTKAGCFRYASLLAKENHLDIDLLNLALMAPLYILLDAAHVKDYEKAFLLYKKANYNENALIVAFIGQNPHLIDQIIACSIQLSIKEELINDISMYLSKLGNTIAKSSKAKLKTGNHSQICKEFGIKMPNQLASIAFKSQDSLIDLANLCIEQENYEAACKAFLQANDYVNAAKSLIKTGNLDKIIKFANVAGAKDKQVYMLTANYLQTLDWRSNESLPRAIISILTKAKSFTSLNNFYFQFASFEIHDYQNYERALNIYNEMIKINRMGTNTKINMNDIIRKIDLISKYLEMKKAPSLSHCISMANKLLDIPDINDHVKILDIHSGLVYKACEFMEWSKAKDLLTNISNIHSNLIDCVDFDTISEICTHNNIPLETFIQSYENDLE</sequence>
<dbReference type="Pfam" id="PF24760">
    <property type="entry name" value="TPR_IF140_C"/>
    <property type="match status" value="1"/>
</dbReference>
<keyword evidence="2" id="KW-0853">WD repeat</keyword>
<evidence type="ECO:0000256" key="5">
    <source>
        <dbReference type="ARBA" id="ARBA00023273"/>
    </source>
</evidence>
<evidence type="ECO:0000256" key="3">
    <source>
        <dbReference type="ARBA" id="ARBA00022737"/>
    </source>
</evidence>
<proteinExistence type="predicted"/>
<gene>
    <name evidence="8" type="ORF">O9G_001768</name>
</gene>
<dbReference type="STRING" id="988480.A0A075ASU1"/>